<protein>
    <submittedName>
        <fullName evidence="2">Uncharacterized protein</fullName>
    </submittedName>
</protein>
<evidence type="ECO:0000313" key="3">
    <source>
        <dbReference type="Proteomes" id="UP000229901"/>
    </source>
</evidence>
<name>A0A2H0V413_9BACT</name>
<organism evidence="2 3">
    <name type="scientific">Candidatus Falkowbacteria bacterium CG10_big_fil_rev_8_21_14_0_10_39_11</name>
    <dbReference type="NCBI Taxonomy" id="1974565"/>
    <lineage>
        <taxon>Bacteria</taxon>
        <taxon>Candidatus Falkowiibacteriota</taxon>
    </lineage>
</organism>
<evidence type="ECO:0000313" key="2">
    <source>
        <dbReference type="EMBL" id="PIR93834.1"/>
    </source>
</evidence>
<proteinExistence type="predicted"/>
<dbReference type="Proteomes" id="UP000229901">
    <property type="component" value="Unassembled WGS sequence"/>
</dbReference>
<feature type="compositionally biased region" description="Basic and acidic residues" evidence="1">
    <location>
        <begin position="85"/>
        <end position="99"/>
    </location>
</feature>
<accession>A0A2H0V413</accession>
<feature type="region of interest" description="Disordered" evidence="1">
    <location>
        <begin position="77"/>
        <end position="99"/>
    </location>
</feature>
<evidence type="ECO:0000256" key="1">
    <source>
        <dbReference type="SAM" id="MobiDB-lite"/>
    </source>
</evidence>
<sequence length="99" mass="11377">MIQIIKVKSGNDIYYAAHDKVNDSFLFPLTPKLDGVKRLLADHQKRMEVRGMDALEINMDDPTIEMSLVEAKEMNESSDFPVDNLTEHVREKSPEMKVK</sequence>
<dbReference type="EMBL" id="PFAP01000035">
    <property type="protein sequence ID" value="PIR93834.1"/>
    <property type="molecule type" value="Genomic_DNA"/>
</dbReference>
<comment type="caution">
    <text evidence="2">The sequence shown here is derived from an EMBL/GenBank/DDBJ whole genome shotgun (WGS) entry which is preliminary data.</text>
</comment>
<reference evidence="3" key="1">
    <citation type="submission" date="2017-09" db="EMBL/GenBank/DDBJ databases">
        <title>Depth-based differentiation of microbial function through sediment-hosted aquifers and enrichment of novel symbionts in the deep terrestrial subsurface.</title>
        <authorList>
            <person name="Probst A.J."/>
            <person name="Ladd B."/>
            <person name="Jarett J.K."/>
            <person name="Geller-Mcgrath D.E."/>
            <person name="Sieber C.M.K."/>
            <person name="Emerson J.B."/>
            <person name="Anantharaman K."/>
            <person name="Thomas B.C."/>
            <person name="Malmstrom R."/>
            <person name="Stieglmeier M."/>
            <person name="Klingl A."/>
            <person name="Woyke T."/>
            <person name="Ryan C.M."/>
            <person name="Banfield J.F."/>
        </authorList>
    </citation>
    <scope>NUCLEOTIDE SEQUENCE [LARGE SCALE GENOMIC DNA]</scope>
</reference>
<gene>
    <name evidence="2" type="ORF">COT97_04755</name>
</gene>
<dbReference type="AlphaFoldDB" id="A0A2H0V413"/>